<dbReference type="EC" id="2.1.1.85" evidence="3"/>
<evidence type="ECO:0000256" key="6">
    <source>
        <dbReference type="ARBA" id="ARBA00022679"/>
    </source>
</evidence>
<organism evidence="10 11">
    <name type="scientific">Galdieria partita</name>
    <dbReference type="NCBI Taxonomy" id="83374"/>
    <lineage>
        <taxon>Eukaryota</taxon>
        <taxon>Rhodophyta</taxon>
        <taxon>Bangiophyceae</taxon>
        <taxon>Galdieriales</taxon>
        <taxon>Galdieriaceae</taxon>
        <taxon>Galdieria</taxon>
    </lineage>
</organism>
<keyword evidence="11" id="KW-1185">Reference proteome</keyword>
<evidence type="ECO:0000256" key="5">
    <source>
        <dbReference type="ARBA" id="ARBA00022603"/>
    </source>
</evidence>
<evidence type="ECO:0000313" key="10">
    <source>
        <dbReference type="EMBL" id="GJQ14782.1"/>
    </source>
</evidence>
<evidence type="ECO:0000256" key="7">
    <source>
        <dbReference type="ARBA" id="ARBA00022691"/>
    </source>
</evidence>
<dbReference type="Pfam" id="PF10294">
    <property type="entry name" value="Methyltransf_16"/>
    <property type="match status" value="1"/>
</dbReference>
<dbReference type="InterPro" id="IPR019410">
    <property type="entry name" value="Methyltransf_16"/>
</dbReference>
<reference evidence="10" key="1">
    <citation type="journal article" date="2022" name="Proc. Natl. Acad. Sci. U.S.A.">
        <title>Life cycle and functional genomics of the unicellular red alga Galdieria for elucidating algal and plant evolution and industrial use.</title>
        <authorList>
            <person name="Hirooka S."/>
            <person name="Itabashi T."/>
            <person name="Ichinose T.M."/>
            <person name="Onuma R."/>
            <person name="Fujiwara T."/>
            <person name="Yamashita S."/>
            <person name="Jong L.W."/>
            <person name="Tomita R."/>
            <person name="Iwane A.H."/>
            <person name="Miyagishima S.Y."/>
        </authorList>
    </citation>
    <scope>NUCLEOTIDE SEQUENCE</scope>
    <source>
        <strain evidence="10">NBRC 102759</strain>
    </source>
</reference>
<dbReference type="SUPFAM" id="SSF53335">
    <property type="entry name" value="S-adenosyl-L-methionine-dependent methyltransferases"/>
    <property type="match status" value="1"/>
</dbReference>
<keyword evidence="4" id="KW-0963">Cytoplasm</keyword>
<keyword evidence="7" id="KW-0949">S-adenosyl-L-methionine</keyword>
<dbReference type="PANTHER" id="PTHR14614:SF39">
    <property type="entry name" value="HISTIDINE PROTEIN METHYLTRANSFERASE 1 HOMOLOG"/>
    <property type="match status" value="1"/>
</dbReference>
<keyword evidence="5" id="KW-0489">Methyltransferase</keyword>
<evidence type="ECO:0000256" key="9">
    <source>
        <dbReference type="ARBA" id="ARBA00038126"/>
    </source>
</evidence>
<dbReference type="GO" id="GO:0005737">
    <property type="term" value="C:cytoplasm"/>
    <property type="evidence" value="ECO:0007669"/>
    <property type="project" value="UniProtKB-SubCell"/>
</dbReference>
<dbReference type="PANTHER" id="PTHR14614">
    <property type="entry name" value="HEPATOCELLULAR CARCINOMA-ASSOCIATED ANTIGEN"/>
    <property type="match status" value="1"/>
</dbReference>
<reference evidence="10" key="2">
    <citation type="submission" date="2022-01" db="EMBL/GenBank/DDBJ databases">
        <authorList>
            <person name="Hirooka S."/>
            <person name="Miyagishima S.Y."/>
        </authorList>
    </citation>
    <scope>NUCLEOTIDE SEQUENCE</scope>
    <source>
        <strain evidence="10">NBRC 102759</strain>
    </source>
</reference>
<dbReference type="Proteomes" id="UP001061958">
    <property type="component" value="Unassembled WGS sequence"/>
</dbReference>
<dbReference type="EMBL" id="BQMJ01000059">
    <property type="protein sequence ID" value="GJQ14782.1"/>
    <property type="molecule type" value="Genomic_DNA"/>
</dbReference>
<dbReference type="AlphaFoldDB" id="A0A9C7UTJ1"/>
<dbReference type="OrthoDB" id="1723750at2759"/>
<protein>
    <recommendedName>
        <fullName evidence="3">protein-histidine N-methyltransferase</fullName>
        <ecNumber evidence="3">2.1.1.85</ecNumber>
    </recommendedName>
</protein>
<dbReference type="GO" id="GO:0018064">
    <property type="term" value="F:protein-L-histidine N-tele-methyltransferase activity"/>
    <property type="evidence" value="ECO:0007669"/>
    <property type="project" value="UniProtKB-EC"/>
</dbReference>
<keyword evidence="8" id="KW-0539">Nucleus</keyword>
<evidence type="ECO:0000256" key="4">
    <source>
        <dbReference type="ARBA" id="ARBA00022490"/>
    </source>
</evidence>
<evidence type="ECO:0000256" key="8">
    <source>
        <dbReference type="ARBA" id="ARBA00023242"/>
    </source>
</evidence>
<dbReference type="InterPro" id="IPR029063">
    <property type="entry name" value="SAM-dependent_MTases_sf"/>
</dbReference>
<evidence type="ECO:0000256" key="2">
    <source>
        <dbReference type="ARBA" id="ARBA00004496"/>
    </source>
</evidence>
<evidence type="ECO:0000313" key="11">
    <source>
        <dbReference type="Proteomes" id="UP001061958"/>
    </source>
</evidence>
<dbReference type="GO" id="GO:0032259">
    <property type="term" value="P:methylation"/>
    <property type="evidence" value="ECO:0007669"/>
    <property type="project" value="UniProtKB-KW"/>
</dbReference>
<dbReference type="Gene3D" id="3.40.50.150">
    <property type="entry name" value="Vaccinia Virus protein VP39"/>
    <property type="match status" value="1"/>
</dbReference>
<evidence type="ECO:0000256" key="3">
    <source>
        <dbReference type="ARBA" id="ARBA00012533"/>
    </source>
</evidence>
<proteinExistence type="inferred from homology"/>
<name>A0A9C7UTJ1_9RHOD</name>
<comment type="caution">
    <text evidence="10">The sequence shown here is derived from an EMBL/GenBank/DDBJ whole genome shotgun (WGS) entry which is preliminary data.</text>
</comment>
<comment type="subcellular location">
    <subcellularLocation>
        <location evidence="2">Cytoplasm</location>
    </subcellularLocation>
    <subcellularLocation>
        <location evidence="1">Nucleus</location>
    </subcellularLocation>
</comment>
<gene>
    <name evidence="10" type="ORF">GpartN1_g6573.t1</name>
</gene>
<keyword evidence="6" id="KW-0808">Transferase</keyword>
<dbReference type="GO" id="GO:0005634">
    <property type="term" value="C:nucleus"/>
    <property type="evidence" value="ECO:0007669"/>
    <property type="project" value="UniProtKB-SubCell"/>
</dbReference>
<sequence>MSFRFHFLDKTVSSSCSNSTLEQHTNTSLESCIVPNKFPIGVSYETEEIFIKSRRTLWKIKSSELTSKYFRVNQQCQDVISGVYEGGFKLWEGAIDLVEFLDSNGLLGFEQGLELGCGHGLPGIYALQEGVQMDFQDFNLPVITQVLFPNIVVNDCTLQAANSLFLTGDWSCLFHSQLKEKYDLILASEVVYRAELFPLLCSCLEYLLKDSGVAYLSGKCFYFGVGGGTEAFHSFLDSRKLSCVSVSRIQDGKSNVREILQVKKITK</sequence>
<comment type="similarity">
    <text evidence="9">Belongs to the methyltransferase superfamily. METTL18 family.</text>
</comment>
<accession>A0A9C7UTJ1</accession>
<evidence type="ECO:0000256" key="1">
    <source>
        <dbReference type="ARBA" id="ARBA00004123"/>
    </source>
</evidence>